<dbReference type="PANTHER" id="PTHR43639">
    <property type="entry name" value="OXIDOREDUCTASE, SHORT-CHAIN DEHYDROGENASE/REDUCTASE FAMILY (AFU_ORTHOLOGUE AFUA_5G02870)"/>
    <property type="match status" value="1"/>
</dbReference>
<dbReference type="InterPro" id="IPR002347">
    <property type="entry name" value="SDR_fam"/>
</dbReference>
<dbReference type="GO" id="GO:0016491">
    <property type="term" value="F:oxidoreductase activity"/>
    <property type="evidence" value="ECO:0007669"/>
    <property type="project" value="UniProtKB-KW"/>
</dbReference>
<dbReference type="SUPFAM" id="SSF51735">
    <property type="entry name" value="NAD(P)-binding Rossmann-fold domains"/>
    <property type="match status" value="1"/>
</dbReference>
<proteinExistence type="inferred from homology"/>
<dbReference type="InterPro" id="IPR036291">
    <property type="entry name" value="NAD(P)-bd_dom_sf"/>
</dbReference>
<comment type="caution">
    <text evidence="4">The sequence shown here is derived from an EMBL/GenBank/DDBJ whole genome shotgun (WGS) entry which is preliminary data.</text>
</comment>
<dbReference type="PANTHER" id="PTHR43639:SF1">
    <property type="entry name" value="SHORT-CHAIN DEHYDROGENASE_REDUCTASE FAMILY PROTEIN"/>
    <property type="match status" value="1"/>
</dbReference>
<dbReference type="FunFam" id="3.40.50.720:FF:000084">
    <property type="entry name" value="Short-chain dehydrogenase reductase"/>
    <property type="match status" value="1"/>
</dbReference>
<dbReference type="Pfam" id="PF13561">
    <property type="entry name" value="adh_short_C2"/>
    <property type="match status" value="1"/>
</dbReference>
<evidence type="ECO:0000259" key="3">
    <source>
        <dbReference type="SMART" id="SM00822"/>
    </source>
</evidence>
<evidence type="ECO:0000313" key="5">
    <source>
        <dbReference type="Proteomes" id="UP000439983"/>
    </source>
</evidence>
<gene>
    <name evidence="4" type="ORF">GHK62_22105</name>
</gene>
<keyword evidence="2" id="KW-0560">Oxidoreductase</keyword>
<dbReference type="AlphaFoldDB" id="A0A6N7LKT5"/>
<evidence type="ECO:0000256" key="2">
    <source>
        <dbReference type="ARBA" id="ARBA00023002"/>
    </source>
</evidence>
<dbReference type="InterPro" id="IPR020904">
    <property type="entry name" value="Sc_DH/Rdtase_CS"/>
</dbReference>
<accession>A0A6N7LKT5</accession>
<reference evidence="4 5" key="1">
    <citation type="journal article" date="2013" name="Genome Biol.">
        <title>Comparative genomics of the core and accessory genomes of 48 Sinorhizobium strains comprising five genospecies.</title>
        <authorList>
            <person name="Sugawara M."/>
            <person name="Epstein B."/>
            <person name="Badgley B.D."/>
            <person name="Unno T."/>
            <person name="Xu L."/>
            <person name="Reese J."/>
            <person name="Gyaneshwar P."/>
            <person name="Denny R."/>
            <person name="Mudge J."/>
            <person name="Bharti A.K."/>
            <person name="Farmer A.D."/>
            <person name="May G.D."/>
            <person name="Woodward J.E."/>
            <person name="Medigue C."/>
            <person name="Vallenet D."/>
            <person name="Lajus A."/>
            <person name="Rouy Z."/>
            <person name="Martinez-Vaz B."/>
            <person name="Tiffin P."/>
            <person name="Young N.D."/>
            <person name="Sadowsky M.J."/>
        </authorList>
    </citation>
    <scope>NUCLEOTIDE SEQUENCE [LARGE SCALE GENOMIC DNA]</scope>
    <source>
        <strain evidence="4 5">USDA4894</strain>
    </source>
</reference>
<keyword evidence="5" id="KW-1185">Reference proteome</keyword>
<evidence type="ECO:0000313" key="4">
    <source>
        <dbReference type="EMBL" id="MQX17354.1"/>
    </source>
</evidence>
<comment type="similarity">
    <text evidence="1">Belongs to the short-chain dehydrogenases/reductases (SDR) family.</text>
</comment>
<dbReference type="SMART" id="SM00822">
    <property type="entry name" value="PKS_KR"/>
    <property type="match status" value="1"/>
</dbReference>
<dbReference type="Proteomes" id="UP000439983">
    <property type="component" value="Unassembled WGS sequence"/>
</dbReference>
<dbReference type="PRINTS" id="PR00080">
    <property type="entry name" value="SDRFAMILY"/>
</dbReference>
<dbReference type="Gene3D" id="3.40.50.720">
    <property type="entry name" value="NAD(P)-binding Rossmann-like Domain"/>
    <property type="match status" value="1"/>
</dbReference>
<dbReference type="PROSITE" id="PS00061">
    <property type="entry name" value="ADH_SHORT"/>
    <property type="match status" value="1"/>
</dbReference>
<sequence>MVMRALVTGVSAGIGGAICDHLSTTYRDALFLTMCVRRPTEYVQSLATTCRLRGSTVSIVPADLSQPEAPADVVEKTISAFGGLDAVVSNAGMARPGPLESLELEVWDQMFAVTCRASWLLAKAAFPHLVQSRGSFVAISSQSGSHPHRGTGAYSSAKAALTMLCRQLAIEWGKHGIRVNCVSPGMIRTPMTEAVYQDERTLKAREAIVPLGTIGRPSDVADLVEFLIDPASRYVTGQNIGIDGGLSQTVMDRIPGLARKRET</sequence>
<evidence type="ECO:0000256" key="1">
    <source>
        <dbReference type="ARBA" id="ARBA00006484"/>
    </source>
</evidence>
<dbReference type="PRINTS" id="PR00081">
    <property type="entry name" value="GDHRDH"/>
</dbReference>
<feature type="domain" description="Ketoreductase" evidence="3">
    <location>
        <begin position="6"/>
        <end position="190"/>
    </location>
</feature>
<organism evidence="4 5">
    <name type="scientific">Sinorhizobium terangae</name>
    <dbReference type="NCBI Taxonomy" id="110322"/>
    <lineage>
        <taxon>Bacteria</taxon>
        <taxon>Pseudomonadati</taxon>
        <taxon>Pseudomonadota</taxon>
        <taxon>Alphaproteobacteria</taxon>
        <taxon>Hyphomicrobiales</taxon>
        <taxon>Rhizobiaceae</taxon>
        <taxon>Sinorhizobium/Ensifer group</taxon>
        <taxon>Sinorhizobium</taxon>
    </lineage>
</organism>
<dbReference type="EMBL" id="WITC01000094">
    <property type="protein sequence ID" value="MQX17354.1"/>
    <property type="molecule type" value="Genomic_DNA"/>
</dbReference>
<dbReference type="OrthoDB" id="9779623at2"/>
<protein>
    <submittedName>
        <fullName evidence="4">SDR family oxidoreductase</fullName>
    </submittedName>
</protein>
<dbReference type="CDD" id="cd05233">
    <property type="entry name" value="SDR_c"/>
    <property type="match status" value="1"/>
</dbReference>
<dbReference type="InterPro" id="IPR057326">
    <property type="entry name" value="KR_dom"/>
</dbReference>
<name>A0A6N7LKT5_SINTE</name>